<protein>
    <submittedName>
        <fullName evidence="2">Uncharacterized protein</fullName>
    </submittedName>
</protein>
<accession>A0A8S3DI78</accession>
<gene>
    <name evidence="2" type="ORF">SMN809_LOCUS57361</name>
</gene>
<name>A0A8S3DI78_9BILA</name>
<dbReference type="EMBL" id="CAJOBI010209611">
    <property type="protein sequence ID" value="CAF5014646.1"/>
    <property type="molecule type" value="Genomic_DNA"/>
</dbReference>
<evidence type="ECO:0000313" key="2">
    <source>
        <dbReference type="EMBL" id="CAF5014646.1"/>
    </source>
</evidence>
<dbReference type="AlphaFoldDB" id="A0A8S3DI78"/>
<evidence type="ECO:0000256" key="1">
    <source>
        <dbReference type="SAM" id="MobiDB-lite"/>
    </source>
</evidence>
<comment type="caution">
    <text evidence="2">The sequence shown here is derived from an EMBL/GenBank/DDBJ whole genome shotgun (WGS) entry which is preliminary data.</text>
</comment>
<feature type="non-terminal residue" evidence="2">
    <location>
        <position position="78"/>
    </location>
</feature>
<feature type="non-terminal residue" evidence="2">
    <location>
        <position position="1"/>
    </location>
</feature>
<organism evidence="2 3">
    <name type="scientific">Rotaria magnacalcarata</name>
    <dbReference type="NCBI Taxonomy" id="392030"/>
    <lineage>
        <taxon>Eukaryota</taxon>
        <taxon>Metazoa</taxon>
        <taxon>Spiralia</taxon>
        <taxon>Gnathifera</taxon>
        <taxon>Rotifera</taxon>
        <taxon>Eurotatoria</taxon>
        <taxon>Bdelloidea</taxon>
        <taxon>Philodinida</taxon>
        <taxon>Philodinidae</taxon>
        <taxon>Rotaria</taxon>
    </lineage>
</organism>
<feature type="compositionally biased region" description="Low complexity" evidence="1">
    <location>
        <begin position="34"/>
        <end position="45"/>
    </location>
</feature>
<feature type="region of interest" description="Disordered" evidence="1">
    <location>
        <begin position="34"/>
        <end position="78"/>
    </location>
</feature>
<proteinExistence type="predicted"/>
<dbReference type="Proteomes" id="UP000676336">
    <property type="component" value="Unassembled WGS sequence"/>
</dbReference>
<sequence>FETAFKQATPTSRSLTSSTAFASNQLIAAANAARSVQQQQQQQQQRHSLSIRTAADSDCNPRGSISAGANPKANVPFS</sequence>
<evidence type="ECO:0000313" key="3">
    <source>
        <dbReference type="Proteomes" id="UP000676336"/>
    </source>
</evidence>
<reference evidence="2" key="1">
    <citation type="submission" date="2021-02" db="EMBL/GenBank/DDBJ databases">
        <authorList>
            <person name="Nowell W R."/>
        </authorList>
    </citation>
    <scope>NUCLEOTIDE SEQUENCE</scope>
</reference>